<dbReference type="SUPFAM" id="SSF53067">
    <property type="entry name" value="Actin-like ATPase domain"/>
    <property type="match status" value="2"/>
</dbReference>
<feature type="domain" description="ATPase BadF/BadG/BcrA/BcrD type" evidence="5">
    <location>
        <begin position="6"/>
        <end position="306"/>
    </location>
</feature>
<dbReference type="PANTHER" id="PTHR43190:SF3">
    <property type="entry name" value="N-ACETYL-D-GLUCOSAMINE KINASE"/>
    <property type="match status" value="1"/>
</dbReference>
<keyword evidence="7" id="KW-1185">Reference proteome</keyword>
<dbReference type="Pfam" id="PF01869">
    <property type="entry name" value="BcrAD_BadFG"/>
    <property type="match status" value="1"/>
</dbReference>
<dbReference type="AlphaFoldDB" id="F4Q2E4"/>
<dbReference type="Proteomes" id="UP000007797">
    <property type="component" value="Unassembled WGS sequence"/>
</dbReference>
<dbReference type="PANTHER" id="PTHR43190">
    <property type="entry name" value="N-ACETYL-D-GLUCOSAMINE KINASE"/>
    <property type="match status" value="1"/>
</dbReference>
<gene>
    <name evidence="6" type="ORF">DFA_06831</name>
</gene>
<dbReference type="Gene3D" id="3.30.420.40">
    <property type="match status" value="2"/>
</dbReference>
<evidence type="ECO:0000256" key="3">
    <source>
        <dbReference type="ARBA" id="ARBA00014974"/>
    </source>
</evidence>
<dbReference type="KEGG" id="dfa:DFA_06831"/>
<dbReference type="OMA" id="IETRYDM"/>
<dbReference type="InterPro" id="IPR043129">
    <property type="entry name" value="ATPase_NBD"/>
</dbReference>
<organism evidence="6 7">
    <name type="scientific">Cavenderia fasciculata</name>
    <name type="common">Slime mold</name>
    <name type="synonym">Dictyostelium fasciculatum</name>
    <dbReference type="NCBI Taxonomy" id="261658"/>
    <lineage>
        <taxon>Eukaryota</taxon>
        <taxon>Amoebozoa</taxon>
        <taxon>Evosea</taxon>
        <taxon>Eumycetozoa</taxon>
        <taxon>Dictyostelia</taxon>
        <taxon>Acytosteliales</taxon>
        <taxon>Cavenderiaceae</taxon>
        <taxon>Cavenderia</taxon>
    </lineage>
</organism>
<evidence type="ECO:0000256" key="4">
    <source>
        <dbReference type="ARBA" id="ARBA00031123"/>
    </source>
</evidence>
<dbReference type="InterPro" id="IPR002731">
    <property type="entry name" value="ATPase_BadF"/>
</dbReference>
<evidence type="ECO:0000256" key="1">
    <source>
        <dbReference type="ARBA" id="ARBA00006198"/>
    </source>
</evidence>
<dbReference type="InterPro" id="IPR052519">
    <property type="entry name" value="Euk-type_GlcNAc_Kinase"/>
</dbReference>
<dbReference type="RefSeq" id="XP_004366205.1">
    <property type="nucleotide sequence ID" value="XM_004366148.1"/>
</dbReference>
<dbReference type="EC" id="2.7.1.59" evidence="2"/>
<proteinExistence type="inferred from homology"/>
<dbReference type="STRING" id="1054147.F4Q2E4"/>
<evidence type="ECO:0000313" key="7">
    <source>
        <dbReference type="Proteomes" id="UP000007797"/>
    </source>
</evidence>
<dbReference type="EMBL" id="GL883020">
    <property type="protein sequence ID" value="EGG18164.1"/>
    <property type="molecule type" value="Genomic_DNA"/>
</dbReference>
<evidence type="ECO:0000256" key="2">
    <source>
        <dbReference type="ARBA" id="ARBA00012122"/>
    </source>
</evidence>
<accession>F4Q2E4</accession>
<dbReference type="CDD" id="cd24081">
    <property type="entry name" value="ASKHA_NBD_DdNAGK-like"/>
    <property type="match status" value="1"/>
</dbReference>
<dbReference type="GO" id="GO:0045127">
    <property type="term" value="F:N-acetylglucosamine kinase activity"/>
    <property type="evidence" value="ECO:0007669"/>
    <property type="project" value="UniProtKB-EC"/>
</dbReference>
<comment type="similarity">
    <text evidence="1">Belongs to the eukaryotic-type N-acetylglucosamine kinase family.</text>
</comment>
<protein>
    <recommendedName>
        <fullName evidence="3">N-acetyl-D-glucosamine kinase</fullName>
        <ecNumber evidence="2">2.7.1.59</ecNumber>
    </recommendedName>
    <alternativeName>
        <fullName evidence="4">GlcNAc kinase</fullName>
    </alternativeName>
</protein>
<dbReference type="OrthoDB" id="311172at2759"/>
<reference evidence="7" key="1">
    <citation type="journal article" date="2011" name="Genome Res.">
        <title>Phylogeny-wide analysis of social amoeba genomes highlights ancient origins for complex intercellular communication.</title>
        <authorList>
            <person name="Heidel A.J."/>
            <person name="Lawal H.M."/>
            <person name="Felder M."/>
            <person name="Schilde C."/>
            <person name="Helps N.R."/>
            <person name="Tunggal B."/>
            <person name="Rivero F."/>
            <person name="John U."/>
            <person name="Schleicher M."/>
            <person name="Eichinger L."/>
            <person name="Platzer M."/>
            <person name="Noegel A.A."/>
            <person name="Schaap P."/>
            <person name="Gloeckner G."/>
        </authorList>
    </citation>
    <scope>NUCLEOTIDE SEQUENCE [LARGE SCALE GENOMIC DNA]</scope>
    <source>
        <strain evidence="7">SH3</strain>
    </source>
</reference>
<evidence type="ECO:0000313" key="6">
    <source>
        <dbReference type="EMBL" id="EGG18164.1"/>
    </source>
</evidence>
<evidence type="ECO:0000259" key="5">
    <source>
        <dbReference type="Pfam" id="PF01869"/>
    </source>
</evidence>
<sequence>MTKLFIGVDGGGTKTLTVVIDEQGNELGRHHSGGSNHHSVGEELAREAIFEGIKETVKKAGGSLSDVARVCLGISGIDRPEDQVLVGTWMNDILPSVTYDVSNDAVIALASGTMGKLYGCVIISGTGCIAYGFNRQGKSTRSAGWGPLLGDEGAGYQVGFDMLKAIVSAKDETRPKTLMTDKVLTQLCMKSEDELITWAYDPKNQGWQKFAQLAPIATECALAGDVAAQQVLDKNVQAMVEYIQSVFVKLGLDKESESVPLVLAGGNIERECLYSNQLKASIAKILPNAKPVFPSCDSGKGAALLALEKYKSASTAEK</sequence>
<dbReference type="GeneID" id="14870141"/>
<name>F4Q2E4_CACFS</name>